<feature type="transmembrane region" description="Helical" evidence="5">
    <location>
        <begin position="123"/>
        <end position="145"/>
    </location>
</feature>
<dbReference type="PANTHER" id="PTHR37422:SF13">
    <property type="entry name" value="LIPOPOLYSACCHARIDE BIOSYNTHESIS PROTEIN PA4999-RELATED"/>
    <property type="match status" value="1"/>
</dbReference>
<evidence type="ECO:0000313" key="10">
    <source>
        <dbReference type="Proteomes" id="UP000297598"/>
    </source>
</evidence>
<organism evidence="7 9">
    <name type="scientific">Staphylococcus petrasii</name>
    <dbReference type="NCBI Taxonomy" id="1276936"/>
    <lineage>
        <taxon>Bacteria</taxon>
        <taxon>Bacillati</taxon>
        <taxon>Bacillota</taxon>
        <taxon>Bacilli</taxon>
        <taxon>Bacillales</taxon>
        <taxon>Staphylococcaceae</taxon>
        <taxon>Staphylococcus</taxon>
    </lineage>
</organism>
<dbReference type="AlphaFoldDB" id="A0A380FX73"/>
<dbReference type="Pfam" id="PF04932">
    <property type="entry name" value="Wzy_C"/>
    <property type="match status" value="1"/>
</dbReference>
<evidence type="ECO:0000256" key="3">
    <source>
        <dbReference type="ARBA" id="ARBA00022989"/>
    </source>
</evidence>
<keyword evidence="2 5" id="KW-0812">Transmembrane</keyword>
<feature type="transmembrane region" description="Helical" evidence="5">
    <location>
        <begin position="68"/>
        <end position="88"/>
    </location>
</feature>
<dbReference type="PANTHER" id="PTHR37422">
    <property type="entry name" value="TEICHURONIC ACID BIOSYNTHESIS PROTEIN TUAE"/>
    <property type="match status" value="1"/>
</dbReference>
<dbReference type="GO" id="GO:0016020">
    <property type="term" value="C:membrane"/>
    <property type="evidence" value="ECO:0007669"/>
    <property type="project" value="UniProtKB-SubCell"/>
</dbReference>
<feature type="transmembrane region" description="Helical" evidence="5">
    <location>
        <begin position="94"/>
        <end position="111"/>
    </location>
</feature>
<feature type="transmembrane region" description="Helical" evidence="5">
    <location>
        <begin position="180"/>
        <end position="196"/>
    </location>
</feature>
<dbReference type="OrthoDB" id="2809944at2"/>
<reference evidence="7 9" key="1">
    <citation type="submission" date="2018-06" db="EMBL/GenBank/DDBJ databases">
        <authorList>
            <consortium name="Pathogen Informatics"/>
            <person name="Doyle S."/>
        </authorList>
    </citation>
    <scope>NUCLEOTIDE SEQUENCE [LARGE SCALE GENOMIC DNA]</scope>
    <source>
        <strain evidence="7 9">NCTC13830</strain>
    </source>
</reference>
<sequence>MVHENNVKSKNPIMNNIILSILFVLLLIGSLNANGSRIGIISLGIVVGYTNVFYFLKIIYKRHIKFSDLIILLLTIFYIIISLLSSQIGLGNKGLTNTFEFVACIGVYLYFSNSNWNEKVILIFYRISIIFVSFHFLVWIGKGLGRQFSSIYPNSNILGPFMFIAIYFILMRIFTTKNRLIPYIFLFLAFLVLIASDTRSVLLSMIIGLIIYLIWNKIIKYKFVSVITFILIMVTFGSIVFLYPKLPRWSQYGKLESWMLEHTGKSLMSGRADIWGRLNNLIDLRPLLGFGPNTVATDVIGRDASSHNLYINMTLQIGYLGLLVFILILFTIFMNYVSKGYNQLVRLSAAGFIAILAHQLFEITLVQNQLSIGLIQWLVIATGAAMSLKYYDIKNESEEINYEK</sequence>
<keyword evidence="3 5" id="KW-1133">Transmembrane helix</keyword>
<dbReference type="Proteomes" id="UP000297598">
    <property type="component" value="Unassembled WGS sequence"/>
</dbReference>
<evidence type="ECO:0000313" key="8">
    <source>
        <dbReference type="EMBL" id="TGE16685.1"/>
    </source>
</evidence>
<dbReference type="GO" id="GO:0016874">
    <property type="term" value="F:ligase activity"/>
    <property type="evidence" value="ECO:0007669"/>
    <property type="project" value="UniProtKB-KW"/>
</dbReference>
<protein>
    <submittedName>
        <fullName evidence="7">Lipid A core - O-antigen ligase and related enzymes</fullName>
    </submittedName>
</protein>
<reference evidence="8 10" key="2">
    <citation type="submission" date="2019-04" db="EMBL/GenBank/DDBJ databases">
        <title>Genomic characterization of Staphylococcus petrasii strains.</title>
        <authorList>
            <person name="Vrbovska V."/>
            <person name="Kovarovic V."/>
            <person name="Maslanova I."/>
            <person name="Indrakova A."/>
            <person name="Petras P."/>
            <person name="Sedo O."/>
            <person name="Svec P."/>
            <person name="Fisarova L."/>
            <person name="Sedlacek I."/>
            <person name="Doskar J."/>
            <person name="Pantucek R."/>
        </authorList>
    </citation>
    <scope>NUCLEOTIDE SEQUENCE [LARGE SCALE GENOMIC DNA]</scope>
    <source>
        <strain evidence="8 10">P5404</strain>
    </source>
</reference>
<feature type="transmembrane region" description="Helical" evidence="5">
    <location>
        <begin position="344"/>
        <end position="361"/>
    </location>
</feature>
<name>A0A380FX73_9STAP</name>
<dbReference type="EMBL" id="UHDO01000001">
    <property type="protein sequence ID" value="SUM42856.1"/>
    <property type="molecule type" value="Genomic_DNA"/>
</dbReference>
<dbReference type="EMBL" id="SRLS01000013">
    <property type="protein sequence ID" value="TGE16685.1"/>
    <property type="molecule type" value="Genomic_DNA"/>
</dbReference>
<keyword evidence="4 5" id="KW-0472">Membrane</keyword>
<evidence type="ECO:0000313" key="7">
    <source>
        <dbReference type="EMBL" id="SUM42856.1"/>
    </source>
</evidence>
<evidence type="ECO:0000256" key="4">
    <source>
        <dbReference type="ARBA" id="ARBA00023136"/>
    </source>
</evidence>
<evidence type="ECO:0000256" key="1">
    <source>
        <dbReference type="ARBA" id="ARBA00004141"/>
    </source>
</evidence>
<proteinExistence type="predicted"/>
<comment type="subcellular location">
    <subcellularLocation>
        <location evidence="1">Membrane</location>
        <topology evidence="1">Multi-pass membrane protein</topology>
    </subcellularLocation>
</comment>
<feature type="domain" description="O-antigen ligase-related" evidence="6">
    <location>
        <begin position="185"/>
        <end position="326"/>
    </location>
</feature>
<evidence type="ECO:0000259" key="6">
    <source>
        <dbReference type="Pfam" id="PF04932"/>
    </source>
</evidence>
<evidence type="ECO:0000256" key="5">
    <source>
        <dbReference type="SAM" id="Phobius"/>
    </source>
</evidence>
<evidence type="ECO:0000256" key="2">
    <source>
        <dbReference type="ARBA" id="ARBA00022692"/>
    </source>
</evidence>
<keyword evidence="10" id="KW-1185">Reference proteome</keyword>
<dbReference type="InterPro" id="IPR051533">
    <property type="entry name" value="WaaL-like"/>
</dbReference>
<keyword evidence="7" id="KW-0436">Ligase</keyword>
<feature type="transmembrane region" description="Helical" evidence="5">
    <location>
        <begin position="202"/>
        <end position="219"/>
    </location>
</feature>
<feature type="transmembrane region" description="Helical" evidence="5">
    <location>
        <begin position="226"/>
        <end position="244"/>
    </location>
</feature>
<feature type="transmembrane region" description="Helical" evidence="5">
    <location>
        <begin position="12"/>
        <end position="31"/>
    </location>
</feature>
<accession>A0A380FX73</accession>
<dbReference type="Proteomes" id="UP000254047">
    <property type="component" value="Unassembled WGS sequence"/>
</dbReference>
<dbReference type="RefSeq" id="WP_103297238.1">
    <property type="nucleotide sequence ID" value="NZ_PPQT01000015.1"/>
</dbReference>
<gene>
    <name evidence="8" type="ORF">BJR09_08950</name>
    <name evidence="7" type="ORF">NCTC13830_00378</name>
</gene>
<dbReference type="InterPro" id="IPR007016">
    <property type="entry name" value="O-antigen_ligase-rel_domated"/>
</dbReference>
<feature type="transmembrane region" description="Helical" evidence="5">
    <location>
        <begin position="317"/>
        <end position="337"/>
    </location>
</feature>
<feature type="transmembrane region" description="Helical" evidence="5">
    <location>
        <begin position="157"/>
        <end position="173"/>
    </location>
</feature>
<feature type="transmembrane region" description="Helical" evidence="5">
    <location>
        <begin position="37"/>
        <end position="56"/>
    </location>
</feature>
<evidence type="ECO:0000313" key="9">
    <source>
        <dbReference type="Proteomes" id="UP000254047"/>
    </source>
</evidence>
<feature type="transmembrane region" description="Helical" evidence="5">
    <location>
        <begin position="373"/>
        <end position="391"/>
    </location>
</feature>